<reference evidence="1 2" key="1">
    <citation type="submission" date="2020-08" db="EMBL/GenBank/DDBJ databases">
        <title>Winkia gen. nov., sp. nov., isolated from faeces of the Anser albifrons in China.</title>
        <authorList>
            <person name="Liu Q."/>
        </authorList>
    </citation>
    <scope>NUCLEOTIDE SEQUENCE [LARGE SCALE GENOMIC DNA]</scope>
    <source>
        <strain evidence="1 2">C62</strain>
    </source>
</reference>
<dbReference type="EMBL" id="JACRUO010000001">
    <property type="protein sequence ID" value="MBD3688816.1"/>
    <property type="molecule type" value="Genomic_DNA"/>
</dbReference>
<proteinExistence type="predicted"/>
<organism evidence="1 2">
    <name type="scientific">Nanchangia anserum</name>
    <dbReference type="NCBI Taxonomy" id="2692125"/>
    <lineage>
        <taxon>Bacteria</taxon>
        <taxon>Bacillati</taxon>
        <taxon>Actinomycetota</taxon>
        <taxon>Actinomycetes</taxon>
        <taxon>Actinomycetales</taxon>
        <taxon>Actinomycetaceae</taxon>
        <taxon>Nanchangia</taxon>
    </lineage>
</organism>
<accession>A0A8I0GAS1</accession>
<keyword evidence="2" id="KW-1185">Reference proteome</keyword>
<protein>
    <recommendedName>
        <fullName evidence="3">ATP-grasp domain-containing protein</fullName>
    </recommendedName>
</protein>
<dbReference type="Proteomes" id="UP000627538">
    <property type="component" value="Unassembled WGS sequence"/>
</dbReference>
<sequence>MSTYSLPIPTWPSYMSHLAKRRSRSYARSFPNRPGLVPVVIGEDLSAYAMARCLHQAYGSRISVIASEPVAALRHSRFLDCHLVADLGNDEVVLKALRAITEATGSATRVIVGSFDGLVDFLARHRDELSASYAFPTCDEEAVETLVDRAEFAQCCADLNIPAPYQQRINAGHEAPVSFDIPFPVVAAASVWRVREERRYGVKEPTRVLEGPQDARRFWRDLEGISFDGDVVIGPVIEAAATETTLLSLYVNSHGSVSVASSVRVLLGSADASAVRHEVAWLSERPDPALVQHAVAIVTKTGYRGFVTFTIRRDAGTGEHLFVEARPTGGMYSYSAMVGGVNPMRDLVADLVDGAKLPLRLTYEESIVTALPLTLLARQIPDPELRRRVSQLIRLGRVANPLAYAHDYSLRNAVSTHLYLGALIAAVRRGLPLTHHVSSR</sequence>
<comment type="caution">
    <text evidence="1">The sequence shown here is derived from an EMBL/GenBank/DDBJ whole genome shotgun (WGS) entry which is preliminary data.</text>
</comment>
<evidence type="ECO:0000313" key="2">
    <source>
        <dbReference type="Proteomes" id="UP000627538"/>
    </source>
</evidence>
<dbReference type="AlphaFoldDB" id="A0A8I0GAS1"/>
<gene>
    <name evidence="1" type="ORF">H8R10_00980</name>
</gene>
<dbReference type="SUPFAM" id="SSF56059">
    <property type="entry name" value="Glutathione synthetase ATP-binding domain-like"/>
    <property type="match status" value="1"/>
</dbReference>
<name>A0A8I0GAS1_9ACTO</name>
<evidence type="ECO:0008006" key="3">
    <source>
        <dbReference type="Google" id="ProtNLM"/>
    </source>
</evidence>
<evidence type="ECO:0000313" key="1">
    <source>
        <dbReference type="EMBL" id="MBD3688816.1"/>
    </source>
</evidence>
<dbReference type="RefSeq" id="WP_191070913.1">
    <property type="nucleotide sequence ID" value="NZ_CP060506.1"/>
</dbReference>